<dbReference type="AlphaFoldDB" id="A0A5R9DW44"/>
<evidence type="ECO:0000313" key="3">
    <source>
        <dbReference type="Proteomes" id="UP000306420"/>
    </source>
</evidence>
<dbReference type="Proteomes" id="UP000306420">
    <property type="component" value="Unassembled WGS sequence"/>
</dbReference>
<organism evidence="2 3">
    <name type="scientific">Ruoffia tabacinasalis</name>
    <dbReference type="NCBI Taxonomy" id="87458"/>
    <lineage>
        <taxon>Bacteria</taxon>
        <taxon>Bacillati</taxon>
        <taxon>Bacillota</taxon>
        <taxon>Bacilli</taxon>
        <taxon>Lactobacillales</taxon>
        <taxon>Aerococcaceae</taxon>
        <taxon>Ruoffia</taxon>
    </lineage>
</organism>
<evidence type="ECO:0000313" key="2">
    <source>
        <dbReference type="EMBL" id="TLQ40398.1"/>
    </source>
</evidence>
<feature type="transmembrane region" description="Helical" evidence="1">
    <location>
        <begin position="12"/>
        <end position="29"/>
    </location>
</feature>
<keyword evidence="1" id="KW-1133">Transmembrane helix</keyword>
<dbReference type="OrthoDB" id="9903125at2"/>
<keyword evidence="1" id="KW-0472">Membrane</keyword>
<name>A0A5R9DW44_9LACT</name>
<dbReference type="EMBL" id="VBSP01000030">
    <property type="protein sequence ID" value="TLQ40398.1"/>
    <property type="molecule type" value="Genomic_DNA"/>
</dbReference>
<reference evidence="2 3" key="1">
    <citation type="submission" date="2019-05" db="EMBL/GenBank/DDBJ databases">
        <title>The metagenome of a microbial culture collection derived from dairy environment covers the genomic content of the human microbiome.</title>
        <authorList>
            <person name="Roder T."/>
            <person name="Wuthrich D."/>
            <person name="Sattari Z."/>
            <person name="Von Ah U."/>
            <person name="Bar C."/>
            <person name="Ronchi F."/>
            <person name="Macpherson A.J."/>
            <person name="Ganal-Vonarburg S.C."/>
            <person name="Bruggmann R."/>
            <person name="Vergeres G."/>
        </authorList>
    </citation>
    <scope>NUCLEOTIDE SEQUENCE [LARGE SCALE GENOMIC DNA]</scope>
    <source>
        <strain evidence="2 3">FAM 24227</strain>
    </source>
</reference>
<gene>
    <name evidence="2" type="ORF">FEZ33_08425</name>
</gene>
<keyword evidence="1" id="KW-0812">Transmembrane</keyword>
<accession>A0A5R9DW44</accession>
<sequence>MKKYFSDTRSIAFLLMLIIFSSFLIWFLVQDSKPKTALELVDRMASEETIRDRFSEGADTEENVELLSNYRFNNITINVSQYFVMDVGDDNVLIVETTAGLIDNELYIEDLLEIDRETLEEFLNQ</sequence>
<comment type="caution">
    <text evidence="2">The sequence shown here is derived from an EMBL/GenBank/DDBJ whole genome shotgun (WGS) entry which is preliminary data.</text>
</comment>
<evidence type="ECO:0000256" key="1">
    <source>
        <dbReference type="SAM" id="Phobius"/>
    </source>
</evidence>
<protein>
    <submittedName>
        <fullName evidence="2">Uncharacterized protein</fullName>
    </submittedName>
</protein>
<dbReference type="RefSeq" id="WP_138404964.1">
    <property type="nucleotide sequence ID" value="NZ_VBSP01000030.1"/>
</dbReference>
<proteinExistence type="predicted"/>